<dbReference type="EMBL" id="KK100283">
    <property type="protein sequence ID" value="KIZ07209.1"/>
    <property type="molecule type" value="Genomic_DNA"/>
</dbReference>
<dbReference type="AlphaFoldDB" id="A0A0D2LLI7"/>
<dbReference type="STRING" id="145388.A0A0D2LLI7"/>
<proteinExistence type="predicted"/>
<gene>
    <name evidence="2" type="ORF">MNEG_0741</name>
</gene>
<reference evidence="2 3" key="1">
    <citation type="journal article" date="2013" name="BMC Genomics">
        <title>Reconstruction of the lipid metabolism for the microalga Monoraphidium neglectum from its genome sequence reveals characteristics suitable for biofuel production.</title>
        <authorList>
            <person name="Bogen C."/>
            <person name="Al-Dilaimi A."/>
            <person name="Albersmeier A."/>
            <person name="Wichmann J."/>
            <person name="Grundmann M."/>
            <person name="Rupp O."/>
            <person name="Lauersen K.J."/>
            <person name="Blifernez-Klassen O."/>
            <person name="Kalinowski J."/>
            <person name="Goesmann A."/>
            <person name="Mussgnug J.H."/>
            <person name="Kruse O."/>
        </authorList>
    </citation>
    <scope>NUCLEOTIDE SEQUENCE [LARGE SCALE GENOMIC DNA]</scope>
    <source>
        <strain evidence="2 3">SAG 48.87</strain>
    </source>
</reference>
<evidence type="ECO:0000313" key="3">
    <source>
        <dbReference type="Proteomes" id="UP000054498"/>
    </source>
</evidence>
<protein>
    <submittedName>
        <fullName evidence="2">Uncharacterized protein</fullName>
    </submittedName>
</protein>
<dbReference type="KEGG" id="mng:MNEG_0741"/>
<evidence type="ECO:0000256" key="1">
    <source>
        <dbReference type="SAM" id="MobiDB-lite"/>
    </source>
</evidence>
<feature type="region of interest" description="Disordered" evidence="1">
    <location>
        <begin position="595"/>
        <end position="626"/>
    </location>
</feature>
<dbReference type="RefSeq" id="XP_013906228.1">
    <property type="nucleotide sequence ID" value="XM_014050774.1"/>
</dbReference>
<keyword evidence="3" id="KW-1185">Reference proteome</keyword>
<name>A0A0D2LLI7_9CHLO</name>
<sequence length="1236" mass="127695">MPVIPFFSVLRGGYVDLLTKQPVTTTFAAAELGPTPPAAQGYFQPQNSLFNPAPKPTSRTIFPITIPSLEFWEKCFKETDPLSALITKCNYQDTFTTCSQLGLMGYLPKGVQSFEADKLTGSFNIPTGCTAGSLGVSYDKLFRLTFNSPQIPVLAVITKDAIGSMVSYFGTGSTQGRIKHRLAHKAEFCYSPTLSEIGVSKTAIYSTGMQPGTAAWMFSKSVALAGPYNTNRALMFNGDTVDATWTLAAQKTGTDVNYQGVVSGQISINNPTPALITVNSIVDQITGGPTATVSCPVGTPFTVPACSFATCQYTAYYPTAPPAGTYTSAAQISFQVLGSQGYPSSVQGTAAFNVGSVGSLSALSTSAGVVPQGSALITDSNSPQQSYMFSGPGSQSFQNKLSCSSASPGGPVTQAATLTGANGQQITQSATVQKQCYDLQVSVAPKASPYVGRWGWSVTKTASPSMLTLKPDSRVYEGASSEQLGSNYADTTTGDVVYTVTYTRSAPAGAAEGKPVFEASGDVYVSNSAPINARLQGVYVSVTNSRPGGQPFVAQATCPVLSVPAGQRITCQWRATPTFNPVGQPVRATARYLNTHNGEPSGSTTDFNSAPATIGGGTSQDGSAAAKSFTTSRGLLQTWGSGQRGHASVGVLPEMEAGALPSPTMGFLPEMEAAVATTIYAVDGSPLVVPNTVANGTGVIVSGNMLAANGVPPAIAMAAAQGRGVMLPGITSGNGFLMNEAGPGSAAAQLSGLQDECAEVSDTFVLEGGAVKGKLISGSQPTGRICASTTFTYTMRYGPYADCLVRKSVNAASFQTADTQTAGSDQADVSIKVEGCVNPAALKIAPQRLTTSAKGGYTWTVTKHADRDDLALGQEATATVTYTAAFKRSGAKAGATIAADAIISNPTAYPIPLESPTYTATTMCDGQAKTTSGPVACDGVIVPPKGKIGCKVAASVPCAGNGAYTIVLVAGGGYTVTSLPTPFVFNATQLAAASTSSQCAVVKDEFSTGAGRVGGALVSGVRPNGKLCGSKTFTYSVKYGPFSKCGKYQAINVASLTSNSTTRPATATSALPITVVGCNVYTDMARTVDCVKGASYWPRCNVGNDTKCASGWKLLPGGKGKSTLFFPKSNQRATRTYSAMLAMPPVPSNSTASKKAYVNAAKQFVTAQLNFLSGARLPTQELQGAYDTLSSFLATAVEGKAIAKQQLDLVVGKTTLLSRYNDATLPATFKAPPKCR</sequence>
<feature type="compositionally biased region" description="Polar residues" evidence="1">
    <location>
        <begin position="595"/>
        <end position="611"/>
    </location>
</feature>
<dbReference type="Proteomes" id="UP000054498">
    <property type="component" value="Unassembled WGS sequence"/>
</dbReference>
<dbReference type="GeneID" id="25726859"/>
<organism evidence="2 3">
    <name type="scientific">Monoraphidium neglectum</name>
    <dbReference type="NCBI Taxonomy" id="145388"/>
    <lineage>
        <taxon>Eukaryota</taxon>
        <taxon>Viridiplantae</taxon>
        <taxon>Chlorophyta</taxon>
        <taxon>core chlorophytes</taxon>
        <taxon>Chlorophyceae</taxon>
        <taxon>CS clade</taxon>
        <taxon>Sphaeropleales</taxon>
        <taxon>Selenastraceae</taxon>
        <taxon>Monoraphidium</taxon>
    </lineage>
</organism>
<accession>A0A0D2LLI7</accession>
<dbReference type="OrthoDB" id="537347at2759"/>
<evidence type="ECO:0000313" key="2">
    <source>
        <dbReference type="EMBL" id="KIZ07209.1"/>
    </source>
</evidence>